<organism evidence="1 2">
    <name type="scientific">Capsella rubella</name>
    <dbReference type="NCBI Taxonomy" id="81985"/>
    <lineage>
        <taxon>Eukaryota</taxon>
        <taxon>Viridiplantae</taxon>
        <taxon>Streptophyta</taxon>
        <taxon>Embryophyta</taxon>
        <taxon>Tracheophyta</taxon>
        <taxon>Spermatophyta</taxon>
        <taxon>Magnoliopsida</taxon>
        <taxon>eudicotyledons</taxon>
        <taxon>Gunneridae</taxon>
        <taxon>Pentapetalae</taxon>
        <taxon>rosids</taxon>
        <taxon>malvids</taxon>
        <taxon>Brassicales</taxon>
        <taxon>Brassicaceae</taxon>
        <taxon>Camelineae</taxon>
        <taxon>Capsella</taxon>
    </lineage>
</organism>
<dbReference type="PANTHER" id="PTHR47262:SF1">
    <property type="entry name" value="OS02G0132600 PROTEIN"/>
    <property type="match status" value="1"/>
</dbReference>
<gene>
    <name evidence="1" type="ORF">CARUB_v10021897mg</name>
</gene>
<dbReference type="eggNOG" id="KOG4197">
    <property type="taxonomic scope" value="Eukaryota"/>
</dbReference>
<protein>
    <recommendedName>
        <fullName evidence="3">Pentacotripeptide-repeat region of PRORP domain-containing protein</fullName>
    </recommendedName>
</protein>
<evidence type="ECO:0008006" key="3">
    <source>
        <dbReference type="Google" id="ProtNLM"/>
    </source>
</evidence>
<proteinExistence type="predicted"/>
<sequence length="441" mass="50833">MPRSLITTFVSFAVRSTGKASNTATRNVRVLIVRALNTRAISELGILINPNFKIISFNTFTETSQQFAPPYAFEISSYARLRCALEIGAETSGRALHTLNSLGFPEVFEECKKAILLNIENAKRSEDEEYAVEQIAKAFELVAAMTREGFLVEEGVYGPLLNLLIDMKMEEEFYRIFDMIRDGQWIDHSSPEFTRFGYYELVLWIQLKDEEKIEGVCSMIIKSFKEHCSGKRCLLTESYMFALCEKDQHKEVLRILETLDTRVCSFEILTSIFEYLGRSVSESVAKKLLREVSKKDLSCFRYKKVSDLIFSYVLSIPNMGVGDAICKFNELLEELKASPSSASYQKFIKYSCDSREGEIGLYILEHMYELGLEVSSDTATYLFRTIEQNYEFDMLRAVQNVLRMMNKEKDESRMFNLRLAVYIWEVSSFCIFLKCVLLYSL</sequence>
<dbReference type="STRING" id="81985.R0ICJ5"/>
<dbReference type="PANTHER" id="PTHR47262">
    <property type="entry name" value="OS02G0132600 PROTEIN"/>
    <property type="match status" value="1"/>
</dbReference>
<reference evidence="2" key="1">
    <citation type="journal article" date="2013" name="Nat. Genet.">
        <title>The Capsella rubella genome and the genomic consequences of rapid mating system evolution.</title>
        <authorList>
            <person name="Slotte T."/>
            <person name="Hazzouri K.M."/>
            <person name="Agren J.A."/>
            <person name="Koenig D."/>
            <person name="Maumus F."/>
            <person name="Guo Y.L."/>
            <person name="Steige K."/>
            <person name="Platts A.E."/>
            <person name="Escobar J.S."/>
            <person name="Newman L.K."/>
            <person name="Wang W."/>
            <person name="Mandakova T."/>
            <person name="Vello E."/>
            <person name="Smith L.M."/>
            <person name="Henz S.R."/>
            <person name="Steffen J."/>
            <person name="Takuno S."/>
            <person name="Brandvain Y."/>
            <person name="Coop G."/>
            <person name="Andolfatto P."/>
            <person name="Hu T.T."/>
            <person name="Blanchette M."/>
            <person name="Clark R.M."/>
            <person name="Quesneville H."/>
            <person name="Nordborg M."/>
            <person name="Gaut B.S."/>
            <person name="Lysak M.A."/>
            <person name="Jenkins J."/>
            <person name="Grimwood J."/>
            <person name="Chapman J."/>
            <person name="Prochnik S."/>
            <person name="Shu S."/>
            <person name="Rokhsar D."/>
            <person name="Schmutz J."/>
            <person name="Weigel D."/>
            <person name="Wright S.I."/>
        </authorList>
    </citation>
    <scope>NUCLEOTIDE SEQUENCE [LARGE SCALE GENOMIC DNA]</scope>
    <source>
        <strain evidence="2">cv. Monte Gargano</strain>
    </source>
</reference>
<evidence type="ECO:0000313" key="1">
    <source>
        <dbReference type="EMBL" id="EOA34373.1"/>
    </source>
</evidence>
<dbReference type="Proteomes" id="UP000029121">
    <property type="component" value="Unassembled WGS sequence"/>
</dbReference>
<keyword evidence="2" id="KW-1185">Reference proteome</keyword>
<evidence type="ECO:0000313" key="2">
    <source>
        <dbReference type="Proteomes" id="UP000029121"/>
    </source>
</evidence>
<accession>R0ICJ5</accession>
<dbReference type="EMBL" id="KB870806">
    <property type="protein sequence ID" value="EOA34373.1"/>
    <property type="molecule type" value="Genomic_DNA"/>
</dbReference>
<dbReference type="AlphaFoldDB" id="R0ICJ5"/>
<name>R0ICJ5_9BRAS</name>